<protein>
    <recommendedName>
        <fullName evidence="7">Uridine 5'-monophosphate synthase</fullName>
        <ecNumber evidence="5">2.4.2.10</ecNumber>
        <ecNumber evidence="6">4.1.1.23</ecNumber>
    </recommendedName>
</protein>
<dbReference type="InterPro" id="IPR001754">
    <property type="entry name" value="OMPdeCOase_dom"/>
</dbReference>
<dbReference type="SUPFAM" id="SSF51366">
    <property type="entry name" value="Ribulose-phoshate binding barrel"/>
    <property type="match status" value="1"/>
</dbReference>
<evidence type="ECO:0000256" key="7">
    <source>
        <dbReference type="ARBA" id="ARBA00015047"/>
    </source>
</evidence>
<dbReference type="Gene3D" id="3.40.50.2020">
    <property type="match status" value="1"/>
</dbReference>
<evidence type="ECO:0000256" key="11">
    <source>
        <dbReference type="ARBA" id="ARBA00022975"/>
    </source>
</evidence>
<evidence type="ECO:0000256" key="6">
    <source>
        <dbReference type="ARBA" id="ARBA00012321"/>
    </source>
</evidence>
<dbReference type="CDD" id="cd06223">
    <property type="entry name" value="PRTases_typeI"/>
    <property type="match status" value="1"/>
</dbReference>
<evidence type="ECO:0000256" key="12">
    <source>
        <dbReference type="ARBA" id="ARBA00023239"/>
    </source>
</evidence>
<comment type="pathway">
    <text evidence="2">Pyrimidine metabolism; UMP biosynthesis via de novo pathway; UMP from orotate: step 1/2.</text>
</comment>
<evidence type="ECO:0000256" key="4">
    <source>
        <dbReference type="ARBA" id="ARBA00009769"/>
    </source>
</evidence>
<feature type="binding site" evidence="15">
    <location>
        <position position="440"/>
    </location>
    <ligand>
        <name>substrate</name>
    </ligand>
</feature>
<dbReference type="GO" id="GO:0004588">
    <property type="term" value="F:orotate phosphoribosyltransferase activity"/>
    <property type="evidence" value="ECO:0007669"/>
    <property type="project" value="UniProtKB-EC"/>
</dbReference>
<dbReference type="HAMAP" id="MF_01208">
    <property type="entry name" value="PyrE"/>
    <property type="match status" value="1"/>
</dbReference>
<dbReference type="Gene3D" id="3.20.20.70">
    <property type="entry name" value="Aldolase class I"/>
    <property type="match status" value="1"/>
</dbReference>
<evidence type="ECO:0000256" key="13">
    <source>
        <dbReference type="ARBA" id="ARBA00023268"/>
    </source>
</evidence>
<dbReference type="PANTHER" id="PTHR19278">
    <property type="entry name" value="OROTATE PHOSPHORIBOSYLTRANSFERASE"/>
    <property type="match status" value="1"/>
</dbReference>
<dbReference type="SMART" id="SM00934">
    <property type="entry name" value="OMPdecase"/>
    <property type="match status" value="1"/>
</dbReference>
<feature type="active site" description="For OMPdecase activity" evidence="14">
    <location>
        <position position="304"/>
    </location>
</feature>
<comment type="similarity">
    <text evidence="4">In the C-terminal section; belongs to the OMP decarboxylase family.</text>
</comment>
<evidence type="ECO:0000256" key="9">
    <source>
        <dbReference type="ARBA" id="ARBA00022679"/>
    </source>
</evidence>
<organism evidence="17 18">
    <name type="scientific">Rhodosorus marinus</name>
    <dbReference type="NCBI Taxonomy" id="101924"/>
    <lineage>
        <taxon>Eukaryota</taxon>
        <taxon>Rhodophyta</taxon>
        <taxon>Stylonematophyceae</taxon>
        <taxon>Stylonematales</taxon>
        <taxon>Stylonemataceae</taxon>
        <taxon>Rhodosorus</taxon>
    </lineage>
</organism>
<dbReference type="InterPro" id="IPR013785">
    <property type="entry name" value="Aldolase_TIM"/>
</dbReference>
<comment type="pathway">
    <text evidence="1">Pyrimidine metabolism; UMP biosynthesis via de novo pathway; UMP from orotate: step 2/2.</text>
</comment>
<evidence type="ECO:0000256" key="5">
    <source>
        <dbReference type="ARBA" id="ARBA00011971"/>
    </source>
</evidence>
<dbReference type="InterPro" id="IPR000836">
    <property type="entry name" value="PRTase_dom"/>
</dbReference>
<reference evidence="17 18" key="1">
    <citation type="journal article" date="2023" name="Nat. Commun.">
        <title>Origin of minicircular mitochondrial genomes in red algae.</title>
        <authorList>
            <person name="Lee Y."/>
            <person name="Cho C.H."/>
            <person name="Lee Y.M."/>
            <person name="Park S.I."/>
            <person name="Yang J.H."/>
            <person name="West J.A."/>
            <person name="Bhattacharya D."/>
            <person name="Yoon H.S."/>
        </authorList>
    </citation>
    <scope>NUCLEOTIDE SEQUENCE [LARGE SCALE GENOMIC DNA]</scope>
    <source>
        <strain evidence="17 18">CCMP1338</strain>
        <tissue evidence="17">Whole cell</tissue>
    </source>
</reference>
<evidence type="ECO:0000256" key="3">
    <source>
        <dbReference type="ARBA" id="ARBA00006221"/>
    </source>
</evidence>
<dbReference type="CDD" id="cd04725">
    <property type="entry name" value="OMP_decarboxylase_like"/>
    <property type="match status" value="1"/>
</dbReference>
<dbReference type="GO" id="GO:0004590">
    <property type="term" value="F:orotidine-5'-phosphate decarboxylase activity"/>
    <property type="evidence" value="ECO:0007669"/>
    <property type="project" value="UniProtKB-EC"/>
</dbReference>
<evidence type="ECO:0000256" key="15">
    <source>
        <dbReference type="PIRSR" id="PIRSR614732-2"/>
    </source>
</evidence>
<dbReference type="PANTHER" id="PTHR19278:SF9">
    <property type="entry name" value="URIDINE 5'-MONOPHOSPHATE SYNTHASE"/>
    <property type="match status" value="1"/>
</dbReference>
<evidence type="ECO:0000256" key="8">
    <source>
        <dbReference type="ARBA" id="ARBA00022676"/>
    </source>
</evidence>
<evidence type="ECO:0000313" key="18">
    <source>
        <dbReference type="Proteomes" id="UP001157974"/>
    </source>
</evidence>
<dbReference type="InterPro" id="IPR004467">
    <property type="entry name" value="Or_phspho_trans_dom"/>
</dbReference>
<sequence length="469" mass="50728">MEVDELAVQLFDVGAIKFGEFTLKSGIVSPIYVDLRVTVSYPKLLETIADALTDVSANTKYDLLCGVPYTALPFATAMSIKNNTPMLMRRKEAKKYGTKKIIEGSYEEGAKCLVVEDLVTSGLSVLETVDPLVDAGLVVSDVVVLLDRQQGAKGNLKENALELHSVMTIAQLLDALMSKSRITEKQASDVREFIASTQVKMPEQKDDKESSRKTYRKRTDDVANPIGKRLLQIMEEKASNLCVAADVSTKSALLALAEEVGPEICILKTHADIISDWDTSTGAELGEIADKHNFLLFEDRKFADIGNTVVGQCAGGVHRIAEWAHIVNAHSVAGPGIIQGLLKAAEQAGRELGILLLAEMSSEGNLAMACPDYMPKTVDMAKSNSSAVLGFISQNKVAGDEFLYLTPGVQLAAGGDALGQQYNTPHKVLVEKQCDVVIVGRGVYKADDPKAAAQEYRRAAWDAYTSTIQ</sequence>
<dbReference type="Pfam" id="PF00215">
    <property type="entry name" value="OMPdecase"/>
    <property type="match status" value="1"/>
</dbReference>
<keyword evidence="12" id="KW-0456">Lyase</keyword>
<keyword evidence="10" id="KW-0210">Decarboxylase</keyword>
<keyword evidence="11" id="KW-0665">Pyrimidine biosynthesis</keyword>
<evidence type="ECO:0000313" key="17">
    <source>
        <dbReference type="EMBL" id="KAJ8904099.1"/>
    </source>
</evidence>
<proteinExistence type="inferred from homology"/>
<dbReference type="EMBL" id="JAMWBK010000006">
    <property type="protein sequence ID" value="KAJ8904099.1"/>
    <property type="molecule type" value="Genomic_DNA"/>
</dbReference>
<feature type="binding site" evidence="15">
    <location>
        <position position="246"/>
    </location>
    <ligand>
        <name>substrate</name>
    </ligand>
</feature>
<feature type="binding site" evidence="15">
    <location>
        <position position="361"/>
    </location>
    <ligand>
        <name>substrate</name>
    </ligand>
</feature>
<keyword evidence="18" id="KW-1185">Reference proteome</keyword>
<comment type="similarity">
    <text evidence="3">In the N-terminal section; belongs to the purine/pyrimidine phosphoribosyltransferase family.</text>
</comment>
<dbReference type="GO" id="GO:0006207">
    <property type="term" value="P:'de novo' pyrimidine nucleobase biosynthetic process"/>
    <property type="evidence" value="ECO:0007669"/>
    <property type="project" value="InterPro"/>
</dbReference>
<feature type="active site" description="For OMPdecase activity" evidence="14">
    <location>
        <position position="299"/>
    </location>
</feature>
<dbReference type="NCBIfam" id="TIGR01740">
    <property type="entry name" value="pyrF"/>
    <property type="match status" value="1"/>
</dbReference>
<comment type="caution">
    <text evidence="17">The sequence shown here is derived from an EMBL/GenBank/DDBJ whole genome shotgun (WGS) entry which is preliminary data.</text>
</comment>
<accession>A0AAV8UNI5</accession>
<evidence type="ECO:0000256" key="14">
    <source>
        <dbReference type="PIRSR" id="PIRSR614732-1"/>
    </source>
</evidence>
<dbReference type="InterPro" id="IPR018089">
    <property type="entry name" value="OMPdecase_AS"/>
</dbReference>
<dbReference type="InterPro" id="IPR011060">
    <property type="entry name" value="RibuloseP-bd_barrel"/>
</dbReference>
<dbReference type="EC" id="2.4.2.10" evidence="5"/>
<dbReference type="AlphaFoldDB" id="A0AAV8UNI5"/>
<dbReference type="Proteomes" id="UP001157974">
    <property type="component" value="Unassembled WGS sequence"/>
</dbReference>
<keyword evidence="9" id="KW-0808">Transferase</keyword>
<evidence type="ECO:0000256" key="1">
    <source>
        <dbReference type="ARBA" id="ARBA00004861"/>
    </source>
</evidence>
<keyword evidence="8" id="KW-0328">Glycosyltransferase</keyword>
<keyword evidence="13" id="KW-0511">Multifunctional enzyme</keyword>
<dbReference type="InterPro" id="IPR014732">
    <property type="entry name" value="OMPdecase"/>
</dbReference>
<dbReference type="PROSITE" id="PS00156">
    <property type="entry name" value="OMPDECASE"/>
    <property type="match status" value="1"/>
</dbReference>
<feature type="domain" description="Orotidine 5'-phosphate decarboxylase" evidence="16">
    <location>
        <begin position="240"/>
        <end position="456"/>
    </location>
</feature>
<dbReference type="Pfam" id="PF00156">
    <property type="entry name" value="Pribosyltran"/>
    <property type="match status" value="1"/>
</dbReference>
<dbReference type="NCBIfam" id="TIGR00336">
    <property type="entry name" value="pyrE"/>
    <property type="match status" value="1"/>
</dbReference>
<dbReference type="InterPro" id="IPR029057">
    <property type="entry name" value="PRTase-like"/>
</dbReference>
<name>A0AAV8UNI5_9RHOD</name>
<gene>
    <name evidence="17" type="ORF">NDN08_000628</name>
</gene>
<feature type="binding site" evidence="15">
    <location>
        <position position="441"/>
    </location>
    <ligand>
        <name>substrate</name>
    </ligand>
</feature>
<dbReference type="EC" id="4.1.1.23" evidence="6"/>
<dbReference type="SUPFAM" id="SSF53271">
    <property type="entry name" value="PRTase-like"/>
    <property type="match status" value="1"/>
</dbReference>
<dbReference type="GO" id="GO:0044205">
    <property type="term" value="P:'de novo' UMP biosynthetic process"/>
    <property type="evidence" value="ECO:0007669"/>
    <property type="project" value="InterPro"/>
</dbReference>
<dbReference type="FunFam" id="3.40.50.2020:FF:000025">
    <property type="entry name" value="Uridine monophosphate synthetase"/>
    <property type="match status" value="1"/>
</dbReference>
<evidence type="ECO:0000259" key="16">
    <source>
        <dbReference type="SMART" id="SM00934"/>
    </source>
</evidence>
<dbReference type="FunFam" id="3.20.20.70:FF:000114">
    <property type="entry name" value="Decarboxylase,orotidine phosphate"/>
    <property type="match status" value="1"/>
</dbReference>
<evidence type="ECO:0000256" key="2">
    <source>
        <dbReference type="ARBA" id="ARBA00004889"/>
    </source>
</evidence>
<feature type="binding site" evidence="15">
    <location>
        <position position="268"/>
    </location>
    <ligand>
        <name>substrate</name>
    </ligand>
</feature>
<feature type="binding site" evidence="15">
    <location>
        <position position="420"/>
    </location>
    <ligand>
        <name>substrate</name>
    </ligand>
</feature>
<feature type="active site" description="For OMPdecase activity" evidence="14">
    <location>
        <position position="301"/>
    </location>
</feature>
<evidence type="ECO:0000256" key="10">
    <source>
        <dbReference type="ARBA" id="ARBA00022793"/>
    </source>
</evidence>
<dbReference type="NCBIfam" id="NF010382">
    <property type="entry name" value="PRK13809.1"/>
    <property type="match status" value="1"/>
</dbReference>
<dbReference type="InterPro" id="IPR023031">
    <property type="entry name" value="OPRT"/>
</dbReference>